<protein>
    <submittedName>
        <fullName evidence="3">Uncharacterized protein</fullName>
    </submittedName>
</protein>
<sequence length="186" mass="20595">MFKKFIHNAQLYNAVSNDDMDEQESTFNEPLDLDLVTTGTDTTSSNLFSSDKMIRGILISRSKSQKSPKIEKDGSRQSESVKKRFGVSGDVLSTSSLSSSSTNWLTSNSSIDHGPQMPDLLVDHVTDKMRRSSVGACRESYLQLVIMTSISTMYPSAYGMLFIDLSKRKNVVVHVGVPTISTFSKH</sequence>
<evidence type="ECO:0000313" key="2">
    <source>
        <dbReference type="Proteomes" id="UP000887565"/>
    </source>
</evidence>
<accession>A0A915JRR6</accession>
<name>A0A915JRR6_ROMCU</name>
<keyword evidence="2" id="KW-1185">Reference proteome</keyword>
<proteinExistence type="predicted"/>
<dbReference type="AlphaFoldDB" id="A0A915JRR6"/>
<evidence type="ECO:0000313" key="3">
    <source>
        <dbReference type="WBParaSite" id="nRc.2.0.1.t28561-RA"/>
    </source>
</evidence>
<organism evidence="2 3">
    <name type="scientific">Romanomermis culicivorax</name>
    <name type="common">Nematode worm</name>
    <dbReference type="NCBI Taxonomy" id="13658"/>
    <lineage>
        <taxon>Eukaryota</taxon>
        <taxon>Metazoa</taxon>
        <taxon>Ecdysozoa</taxon>
        <taxon>Nematoda</taxon>
        <taxon>Enoplea</taxon>
        <taxon>Dorylaimia</taxon>
        <taxon>Mermithida</taxon>
        <taxon>Mermithoidea</taxon>
        <taxon>Mermithidae</taxon>
        <taxon>Romanomermis</taxon>
    </lineage>
</organism>
<feature type="region of interest" description="Disordered" evidence="1">
    <location>
        <begin position="62"/>
        <end position="82"/>
    </location>
</feature>
<dbReference type="Proteomes" id="UP000887565">
    <property type="component" value="Unplaced"/>
</dbReference>
<feature type="compositionally biased region" description="Basic and acidic residues" evidence="1">
    <location>
        <begin position="68"/>
        <end position="82"/>
    </location>
</feature>
<evidence type="ECO:0000256" key="1">
    <source>
        <dbReference type="SAM" id="MobiDB-lite"/>
    </source>
</evidence>
<reference evidence="3" key="1">
    <citation type="submission" date="2022-11" db="UniProtKB">
        <authorList>
            <consortium name="WormBaseParasite"/>
        </authorList>
    </citation>
    <scope>IDENTIFICATION</scope>
</reference>
<dbReference type="WBParaSite" id="nRc.2.0.1.t28561-RA">
    <property type="protein sequence ID" value="nRc.2.0.1.t28561-RA"/>
    <property type="gene ID" value="nRc.2.0.1.g28561"/>
</dbReference>